<gene>
    <name evidence="4" type="ORF">SDC9_93588</name>
</gene>
<feature type="region of interest" description="Disordered" evidence="3">
    <location>
        <begin position="360"/>
        <end position="387"/>
    </location>
</feature>
<name>A0A645A3P6_9ZZZZ</name>
<dbReference type="EMBL" id="VSSQ01011457">
    <property type="protein sequence ID" value="MPM46881.1"/>
    <property type="molecule type" value="Genomic_DNA"/>
</dbReference>
<sequence length="406" mass="44780">MTMSGKRTILFKVAGVIELRSEIKINNGNVTIAGQSAPGDGICIKNFPVVVSANNVIIRFIRFRMGDEKNVEGDALTITGRKDVIIDHCTMSWGTDEALSAYDNTNFTLQWSIISESLRNSVHNKGAHGYAGIWGGKKASFHHNLIAHHDSRNPRFCGSRYSNDPDNEKVDFRNNVIYNWGNNSGYAGEGGSYNMVDNYYKPGPATYAKGGLVAYRIFQPYSDEGTSNQPKGVWGKFYVSGNIMHNNNSVINDNWNGIHLSLRSGETTTKADIRSDDEFEMFSFEPKSAQKAYDEVLAKAGASLVRDAIDTRIVSEVQQGNFTYTGSNGSRNGIIDTQNDVGGWPVYAYDNTQVTVDTDGDGLPDAWEDNRGLDKNNPADGRQVNTESGGYTNLELYLNSLVSHLF</sequence>
<dbReference type="PANTHER" id="PTHR42970:SF1">
    <property type="entry name" value="PECTATE LYASE C-RELATED"/>
    <property type="match status" value="1"/>
</dbReference>
<evidence type="ECO:0000256" key="1">
    <source>
        <dbReference type="ARBA" id="ARBA00022723"/>
    </source>
</evidence>
<dbReference type="InterPro" id="IPR052063">
    <property type="entry name" value="Polysaccharide_Lyase_1"/>
</dbReference>
<evidence type="ECO:0000256" key="2">
    <source>
        <dbReference type="ARBA" id="ARBA00023180"/>
    </source>
</evidence>
<dbReference type="InterPro" id="IPR011050">
    <property type="entry name" value="Pectin_lyase_fold/virulence"/>
</dbReference>
<accession>A0A645A3P6</accession>
<keyword evidence="2" id="KW-0325">Glycoprotein</keyword>
<dbReference type="Gene3D" id="2.160.20.10">
    <property type="entry name" value="Single-stranded right-handed beta-helix, Pectin lyase-like"/>
    <property type="match status" value="1"/>
</dbReference>
<evidence type="ECO:0000313" key="4">
    <source>
        <dbReference type="EMBL" id="MPM46881.1"/>
    </source>
</evidence>
<comment type="caution">
    <text evidence="4">The sequence shown here is derived from an EMBL/GenBank/DDBJ whole genome shotgun (WGS) entry which is preliminary data.</text>
</comment>
<organism evidence="4">
    <name type="scientific">bioreactor metagenome</name>
    <dbReference type="NCBI Taxonomy" id="1076179"/>
    <lineage>
        <taxon>unclassified sequences</taxon>
        <taxon>metagenomes</taxon>
        <taxon>ecological metagenomes</taxon>
    </lineage>
</organism>
<dbReference type="InterPro" id="IPR012334">
    <property type="entry name" value="Pectin_lyas_fold"/>
</dbReference>
<dbReference type="AlphaFoldDB" id="A0A645A3P6"/>
<protein>
    <submittedName>
        <fullName evidence="4">Uncharacterized protein</fullName>
    </submittedName>
</protein>
<dbReference type="PANTHER" id="PTHR42970">
    <property type="entry name" value="PECTATE LYASE C-RELATED"/>
    <property type="match status" value="1"/>
</dbReference>
<keyword evidence="1" id="KW-0479">Metal-binding</keyword>
<proteinExistence type="predicted"/>
<dbReference type="SUPFAM" id="SSF51126">
    <property type="entry name" value="Pectin lyase-like"/>
    <property type="match status" value="1"/>
</dbReference>
<reference evidence="4" key="1">
    <citation type="submission" date="2019-08" db="EMBL/GenBank/DDBJ databases">
        <authorList>
            <person name="Kucharzyk K."/>
            <person name="Murdoch R.W."/>
            <person name="Higgins S."/>
            <person name="Loffler F."/>
        </authorList>
    </citation>
    <scope>NUCLEOTIDE SEQUENCE</scope>
</reference>
<dbReference type="GO" id="GO:0046872">
    <property type="term" value="F:metal ion binding"/>
    <property type="evidence" value="ECO:0007669"/>
    <property type="project" value="UniProtKB-KW"/>
</dbReference>
<evidence type="ECO:0000256" key="3">
    <source>
        <dbReference type="SAM" id="MobiDB-lite"/>
    </source>
</evidence>